<dbReference type="EMBL" id="FUYR01000002">
    <property type="protein sequence ID" value="SKB74052.1"/>
    <property type="molecule type" value="Genomic_DNA"/>
</dbReference>
<dbReference type="AlphaFoldDB" id="A0A1T5DQS0"/>
<comment type="similarity">
    <text evidence="2">Belongs to the DoxX family.</text>
</comment>
<feature type="transmembrane region" description="Helical" evidence="7">
    <location>
        <begin position="50"/>
        <end position="67"/>
    </location>
</feature>
<keyword evidence="3" id="KW-1003">Cell membrane</keyword>
<feature type="transmembrane region" description="Helical" evidence="7">
    <location>
        <begin position="74"/>
        <end position="97"/>
    </location>
</feature>
<gene>
    <name evidence="8" type="ORF">SAMN05661099_2525</name>
</gene>
<dbReference type="RefSeq" id="WP_079703021.1">
    <property type="nucleotide sequence ID" value="NZ_FUYR01000002.1"/>
</dbReference>
<dbReference type="OrthoDB" id="9813193at2"/>
<dbReference type="PANTHER" id="PTHR33452">
    <property type="entry name" value="OXIDOREDUCTASE CATD-RELATED"/>
    <property type="match status" value="1"/>
</dbReference>
<name>A0A1T5DQS0_9SPHI</name>
<comment type="subcellular location">
    <subcellularLocation>
        <location evidence="1">Cell membrane</location>
        <topology evidence="1">Multi-pass membrane protein</topology>
    </subcellularLocation>
</comment>
<accession>A0A1T5DQS0</accession>
<keyword evidence="5 7" id="KW-1133">Transmembrane helix</keyword>
<evidence type="ECO:0000313" key="9">
    <source>
        <dbReference type="Proteomes" id="UP000189981"/>
    </source>
</evidence>
<dbReference type="InterPro" id="IPR032808">
    <property type="entry name" value="DoxX"/>
</dbReference>
<dbReference type="Proteomes" id="UP000189981">
    <property type="component" value="Unassembled WGS sequence"/>
</dbReference>
<evidence type="ECO:0000256" key="2">
    <source>
        <dbReference type="ARBA" id="ARBA00006679"/>
    </source>
</evidence>
<dbReference type="PANTHER" id="PTHR33452:SF1">
    <property type="entry name" value="INNER MEMBRANE PROTEIN YPHA-RELATED"/>
    <property type="match status" value="1"/>
</dbReference>
<evidence type="ECO:0000256" key="4">
    <source>
        <dbReference type="ARBA" id="ARBA00022692"/>
    </source>
</evidence>
<evidence type="ECO:0000256" key="5">
    <source>
        <dbReference type="ARBA" id="ARBA00022989"/>
    </source>
</evidence>
<dbReference type="GO" id="GO:0005886">
    <property type="term" value="C:plasma membrane"/>
    <property type="evidence" value="ECO:0007669"/>
    <property type="project" value="UniProtKB-SubCell"/>
</dbReference>
<keyword evidence="4 7" id="KW-0812">Transmembrane</keyword>
<dbReference type="Pfam" id="PF07681">
    <property type="entry name" value="DoxX"/>
    <property type="match status" value="1"/>
</dbReference>
<sequence length="135" mass="14468">MALFASLGKYRNTGLLIVRLGLGVMMMLHGYPKFLGGPDNWAAVGGSMKYLGITFAPEVWGLLAAAAETFGGFLLLIGLAFRPVCLILTFTMLVAAVTHLKTSSDYMDAAHAIELGFVFFGLAFIGPGRYSVDKK</sequence>
<feature type="transmembrane region" description="Helical" evidence="7">
    <location>
        <begin position="109"/>
        <end position="126"/>
    </location>
</feature>
<proteinExistence type="inferred from homology"/>
<evidence type="ECO:0000256" key="1">
    <source>
        <dbReference type="ARBA" id="ARBA00004651"/>
    </source>
</evidence>
<keyword evidence="6 7" id="KW-0472">Membrane</keyword>
<dbReference type="InterPro" id="IPR051907">
    <property type="entry name" value="DoxX-like_oxidoreductase"/>
</dbReference>
<protein>
    <submittedName>
        <fullName evidence="8">Putative oxidoreductase</fullName>
    </submittedName>
</protein>
<reference evidence="9" key="1">
    <citation type="submission" date="2017-02" db="EMBL/GenBank/DDBJ databases">
        <authorList>
            <person name="Varghese N."/>
            <person name="Submissions S."/>
        </authorList>
    </citation>
    <scope>NUCLEOTIDE SEQUENCE [LARGE SCALE GENOMIC DNA]</scope>
    <source>
        <strain evidence="9">DSM 22385</strain>
    </source>
</reference>
<keyword evidence="9" id="KW-1185">Reference proteome</keyword>
<dbReference type="STRING" id="572036.SAMN05661099_2525"/>
<organism evidence="8 9">
    <name type="scientific">Daejeonella lutea</name>
    <dbReference type="NCBI Taxonomy" id="572036"/>
    <lineage>
        <taxon>Bacteria</taxon>
        <taxon>Pseudomonadati</taxon>
        <taxon>Bacteroidota</taxon>
        <taxon>Sphingobacteriia</taxon>
        <taxon>Sphingobacteriales</taxon>
        <taxon>Sphingobacteriaceae</taxon>
        <taxon>Daejeonella</taxon>
    </lineage>
</organism>
<evidence type="ECO:0000256" key="7">
    <source>
        <dbReference type="SAM" id="Phobius"/>
    </source>
</evidence>
<evidence type="ECO:0000256" key="6">
    <source>
        <dbReference type="ARBA" id="ARBA00023136"/>
    </source>
</evidence>
<evidence type="ECO:0000256" key="3">
    <source>
        <dbReference type="ARBA" id="ARBA00022475"/>
    </source>
</evidence>
<feature type="transmembrane region" description="Helical" evidence="7">
    <location>
        <begin position="12"/>
        <end position="30"/>
    </location>
</feature>
<evidence type="ECO:0000313" key="8">
    <source>
        <dbReference type="EMBL" id="SKB74052.1"/>
    </source>
</evidence>